<evidence type="ECO:0000256" key="3">
    <source>
        <dbReference type="SAM" id="MobiDB-lite"/>
    </source>
</evidence>
<dbReference type="GO" id="GO:0005840">
    <property type="term" value="C:ribosome"/>
    <property type="evidence" value="ECO:0007669"/>
    <property type="project" value="UniProtKB-KW"/>
</dbReference>
<protein>
    <recommendedName>
        <fullName evidence="6">Ribosomal protein L15</fullName>
    </recommendedName>
</protein>
<comment type="caution">
    <text evidence="4">The sequence shown here is derived from an EMBL/GenBank/DDBJ whole genome shotgun (WGS) entry which is preliminary data.</text>
</comment>
<organism evidence="4 5">
    <name type="scientific">Iris pallida</name>
    <name type="common">Sweet iris</name>
    <dbReference type="NCBI Taxonomy" id="29817"/>
    <lineage>
        <taxon>Eukaryota</taxon>
        <taxon>Viridiplantae</taxon>
        <taxon>Streptophyta</taxon>
        <taxon>Embryophyta</taxon>
        <taxon>Tracheophyta</taxon>
        <taxon>Spermatophyta</taxon>
        <taxon>Magnoliopsida</taxon>
        <taxon>Liliopsida</taxon>
        <taxon>Asparagales</taxon>
        <taxon>Iridaceae</taxon>
        <taxon>Iridoideae</taxon>
        <taxon>Irideae</taxon>
        <taxon>Iris</taxon>
    </lineage>
</organism>
<feature type="region of interest" description="Disordered" evidence="3">
    <location>
        <begin position="1"/>
        <end position="40"/>
    </location>
</feature>
<reference evidence="4" key="2">
    <citation type="submission" date="2023-04" db="EMBL/GenBank/DDBJ databases">
        <authorList>
            <person name="Bruccoleri R.E."/>
            <person name="Oakeley E.J."/>
            <person name="Faust A.-M."/>
            <person name="Dessus-Babus S."/>
            <person name="Altorfer M."/>
            <person name="Burckhardt D."/>
            <person name="Oertli M."/>
            <person name="Naumann U."/>
            <person name="Petersen F."/>
            <person name="Wong J."/>
        </authorList>
    </citation>
    <scope>NUCLEOTIDE SEQUENCE</scope>
    <source>
        <strain evidence="4">GSM-AAB239-AS_SAM_17_03QT</strain>
        <tissue evidence="4">Leaf</tissue>
    </source>
</reference>
<keyword evidence="2" id="KW-0687">Ribonucleoprotein</keyword>
<dbReference type="SUPFAM" id="SSF52080">
    <property type="entry name" value="Ribosomal proteins L15p and L18e"/>
    <property type="match status" value="1"/>
</dbReference>
<evidence type="ECO:0000313" key="4">
    <source>
        <dbReference type="EMBL" id="KAJ6815274.1"/>
    </source>
</evidence>
<evidence type="ECO:0008006" key="6">
    <source>
        <dbReference type="Google" id="ProtNLM"/>
    </source>
</evidence>
<dbReference type="InterPro" id="IPR036227">
    <property type="entry name" value="Ribosomal_uL15/eL18_sf"/>
</dbReference>
<evidence type="ECO:0000256" key="2">
    <source>
        <dbReference type="ARBA" id="ARBA00023274"/>
    </source>
</evidence>
<proteinExistence type="predicted"/>
<dbReference type="EMBL" id="JANAVB010029215">
    <property type="protein sequence ID" value="KAJ6815274.1"/>
    <property type="molecule type" value="Genomic_DNA"/>
</dbReference>
<keyword evidence="5" id="KW-1185">Reference proteome</keyword>
<evidence type="ECO:0000313" key="5">
    <source>
        <dbReference type="Proteomes" id="UP001140949"/>
    </source>
</evidence>
<dbReference type="Proteomes" id="UP001140949">
    <property type="component" value="Unassembled WGS sequence"/>
</dbReference>
<accession>A0AAX6FFV4</accession>
<reference evidence="4" key="1">
    <citation type="journal article" date="2023" name="GigaByte">
        <title>Genome assembly of the bearded iris, Iris pallida Lam.</title>
        <authorList>
            <person name="Bruccoleri R.E."/>
            <person name="Oakeley E.J."/>
            <person name="Faust A.M.E."/>
            <person name="Altorfer M."/>
            <person name="Dessus-Babus S."/>
            <person name="Burckhardt D."/>
            <person name="Oertli M."/>
            <person name="Naumann U."/>
            <person name="Petersen F."/>
            <person name="Wong J."/>
        </authorList>
    </citation>
    <scope>NUCLEOTIDE SEQUENCE</scope>
    <source>
        <strain evidence="4">GSM-AAB239-AS_SAM_17_03QT</strain>
    </source>
</reference>
<keyword evidence="1" id="KW-0689">Ribosomal protein</keyword>
<evidence type="ECO:0000256" key="1">
    <source>
        <dbReference type="ARBA" id="ARBA00022980"/>
    </source>
</evidence>
<dbReference type="GO" id="GO:1990904">
    <property type="term" value="C:ribonucleoprotein complex"/>
    <property type="evidence" value="ECO:0007669"/>
    <property type="project" value="UniProtKB-KW"/>
</dbReference>
<dbReference type="AlphaFoldDB" id="A0AAX6FFV4"/>
<name>A0AAX6FFV4_IRIPA</name>
<gene>
    <name evidence="4" type="ORF">M6B38_135350</name>
</gene>
<sequence>MTSGTTRGADRRRGGMGIGTGMGRQCSGSRGQTQLRRRLPKSGFKNRSSLTFQVITGYLLVGSLISAGGLNFGNEMVHKVCFAMLERKLLLKEKNGRKAPNSSLQKFVEHNQWTSPYLDKDAQVVREDNDLKLEVAGLNSMEVKGLTLMRWST</sequence>